<comment type="caution">
    <text evidence="3">The sequence shown here is derived from an EMBL/GenBank/DDBJ whole genome shotgun (WGS) entry which is preliminary data.</text>
</comment>
<gene>
    <name evidence="3" type="ORF">DSO09_04310</name>
    <name evidence="2" type="ORF">EF809_02155</name>
</gene>
<accession>A0A523BC27</accession>
<reference evidence="3 5" key="1">
    <citation type="journal article" date="2019" name="Nat. Microbiol.">
        <title>Expanding anaerobic alkane metabolism in the domain of Archaea.</title>
        <authorList>
            <person name="Wang Y."/>
            <person name="Wegener G."/>
            <person name="Hou J."/>
            <person name="Wang F."/>
            <person name="Xiao X."/>
        </authorList>
    </citation>
    <scope>NUCLEOTIDE SEQUENCE [LARGE SCALE GENOMIC DNA]</scope>
    <source>
        <strain evidence="3">WYZ-LMO11</strain>
    </source>
</reference>
<feature type="transmembrane region" description="Helical" evidence="1">
    <location>
        <begin position="103"/>
        <end position="122"/>
    </location>
</feature>
<protein>
    <submittedName>
        <fullName evidence="3">ECF transporter S component</fullName>
    </submittedName>
</protein>
<evidence type="ECO:0000313" key="3">
    <source>
        <dbReference type="EMBL" id="TDA38497.1"/>
    </source>
</evidence>
<name>A0A523BC27_9CREN</name>
<keyword evidence="1" id="KW-1133">Transmembrane helix</keyword>
<keyword evidence="1" id="KW-0472">Membrane</keyword>
<feature type="transmembrane region" description="Helical" evidence="1">
    <location>
        <begin position="76"/>
        <end position="97"/>
    </location>
</feature>
<dbReference type="Proteomes" id="UP000317265">
    <property type="component" value="Unassembled WGS sequence"/>
</dbReference>
<sequence>MSESVKLRKTRILTEIATLSAMSGIGAMIPIPSPIGSIALDSFPGYFMALWRGAFSGALVFAIGHLLSSIRAGFPLGLLHIAIALLMATVGIIIAIVKNRFGVITGLISGIILNTIGVVIVVPVLGWGAIIVITPILFLASLVNAIIAGIIYKILVKTYAKY</sequence>
<evidence type="ECO:0000313" key="5">
    <source>
        <dbReference type="Proteomes" id="UP000317265"/>
    </source>
</evidence>
<feature type="transmembrane region" description="Helical" evidence="1">
    <location>
        <begin position="12"/>
        <end position="31"/>
    </location>
</feature>
<dbReference type="GO" id="GO:0022857">
    <property type="term" value="F:transmembrane transporter activity"/>
    <property type="evidence" value="ECO:0007669"/>
    <property type="project" value="InterPro"/>
</dbReference>
<dbReference type="EMBL" id="RXIH01000017">
    <property type="protein sequence ID" value="RZN56811.1"/>
    <property type="molecule type" value="Genomic_DNA"/>
</dbReference>
<evidence type="ECO:0000313" key="2">
    <source>
        <dbReference type="EMBL" id="RZN56811.1"/>
    </source>
</evidence>
<dbReference type="Gene3D" id="1.10.1760.20">
    <property type="match status" value="1"/>
</dbReference>
<feature type="transmembrane region" description="Helical" evidence="1">
    <location>
        <begin position="43"/>
        <end position="64"/>
    </location>
</feature>
<feature type="transmembrane region" description="Helical" evidence="1">
    <location>
        <begin position="129"/>
        <end position="152"/>
    </location>
</feature>
<dbReference type="EMBL" id="QNVI01000051">
    <property type="protein sequence ID" value="TDA38497.1"/>
    <property type="molecule type" value="Genomic_DNA"/>
</dbReference>
<evidence type="ECO:0000313" key="4">
    <source>
        <dbReference type="Proteomes" id="UP000316080"/>
    </source>
</evidence>
<dbReference type="Proteomes" id="UP000316080">
    <property type="component" value="Unassembled WGS sequence"/>
</dbReference>
<reference evidence="2 4" key="2">
    <citation type="journal article" date="2019" name="Nat. Microbiol.">
        <title>Wide diversity of methane and short-chain alkane metabolisms in uncultured archaea.</title>
        <authorList>
            <person name="Borrel G."/>
            <person name="Adam P.S."/>
            <person name="McKay L.J."/>
            <person name="Chen L.X."/>
            <person name="Sierra-Garcia I.N."/>
            <person name="Sieber C.M."/>
            <person name="Letourneur Q."/>
            <person name="Ghozlane A."/>
            <person name="Andersen G.L."/>
            <person name="Li W.J."/>
            <person name="Hallam S.J."/>
            <person name="Muyzer G."/>
            <person name="de Oliveira V.M."/>
            <person name="Inskeep W.P."/>
            <person name="Banfield J.F."/>
            <person name="Gribaldo S."/>
        </authorList>
    </citation>
    <scope>NUCLEOTIDE SEQUENCE [LARGE SCALE GENOMIC DNA]</scope>
    <source>
        <strain evidence="2">Verst-YHS</strain>
    </source>
</reference>
<evidence type="ECO:0000256" key="1">
    <source>
        <dbReference type="SAM" id="Phobius"/>
    </source>
</evidence>
<keyword evidence="1" id="KW-0812">Transmembrane</keyword>
<organism evidence="3 5">
    <name type="scientific">Thermoproteota archaeon</name>
    <dbReference type="NCBI Taxonomy" id="2056631"/>
    <lineage>
        <taxon>Archaea</taxon>
        <taxon>Thermoproteota</taxon>
    </lineage>
</organism>
<proteinExistence type="predicted"/>
<dbReference type="AlphaFoldDB" id="A0A523BC27"/>